<keyword evidence="1" id="KW-1133">Transmembrane helix</keyword>
<feature type="transmembrane region" description="Helical" evidence="1">
    <location>
        <begin position="84"/>
        <end position="101"/>
    </location>
</feature>
<dbReference type="AlphaFoldDB" id="A0A1C3SZZ0"/>
<reference evidence="2" key="1">
    <citation type="submission" date="2016-07" db="EMBL/GenBank/DDBJ databases">
        <authorList>
            <person name="Informatics P."/>
        </authorList>
    </citation>
    <scope>NUCLEOTIDE SEQUENCE</scope>
    <source>
        <strain evidence="2">INF188</strain>
    </source>
</reference>
<protein>
    <submittedName>
        <fullName evidence="2">Putative wzyC polymerase protein</fullName>
    </submittedName>
</protein>
<sequence>MLKKKWYKLFCIFIILMPLNNMYEVKAMIDGTLPYNGWSIQLTPIYIKVYKDILTFLFAFVTIFMILKYDYVRRILKKKKLSSIYLLIIIILLTTVGVFLIGEPIDAIVGLRGFSSLVYFFLGISVSRVVNIRAISRCLLFMLIIQLAIQFYEFFSNSGIPVFGELRSPGFFIVPATSGLFAILTAYYFILSNNKKFISISFVSVILSNSTAGIMAMLLALGYYFIHKLSKNNRIVKYYFIFASFPLAIFFLITNISAISNRDVGASSSFLSRIIILKEYLSNMTIFDLFLGGKFGQATAFAVLDNSSSRFIADNSFLVILVSMGIIALICYIVFFIKFLYLDKDKIMSITLFFYGMTANIFDLSPVSQLLFFTLGFIWASKSFYIVDNRFTINQVGIK</sequence>
<proteinExistence type="predicted"/>
<feature type="transmembrane region" description="Helical" evidence="1">
    <location>
        <begin position="352"/>
        <end position="380"/>
    </location>
</feature>
<dbReference type="EMBL" id="LT603717">
    <property type="protein sequence ID" value="SCA96010.1"/>
    <property type="molecule type" value="Genomic_DNA"/>
</dbReference>
<keyword evidence="1" id="KW-0472">Membrane</keyword>
<feature type="transmembrane region" description="Helical" evidence="1">
    <location>
        <begin position="107"/>
        <end position="127"/>
    </location>
</feature>
<feature type="transmembrane region" description="Helical" evidence="1">
    <location>
        <begin position="134"/>
        <end position="152"/>
    </location>
</feature>
<dbReference type="RefSeq" id="WP_025713696.1">
    <property type="nucleotide sequence ID" value="NZ_AP024173.1"/>
</dbReference>
<evidence type="ECO:0000256" key="1">
    <source>
        <dbReference type="SAM" id="Phobius"/>
    </source>
</evidence>
<feature type="transmembrane region" description="Helical" evidence="1">
    <location>
        <begin position="202"/>
        <end position="226"/>
    </location>
</feature>
<gene>
    <name evidence="2" type="primary">wzy</name>
    <name evidence="2" type="synonym">KL141_00011</name>
</gene>
<keyword evidence="1" id="KW-0812">Transmembrane</keyword>
<feature type="transmembrane region" description="Helical" evidence="1">
    <location>
        <begin position="316"/>
        <end position="340"/>
    </location>
</feature>
<feature type="transmembrane region" description="Helical" evidence="1">
    <location>
        <begin position="280"/>
        <end position="304"/>
    </location>
</feature>
<reference evidence="2" key="2">
    <citation type="submission" date="2016-08" db="EMBL/GenBank/DDBJ databases">
        <title>Klebsiella loci capsule.</title>
        <authorList>
            <person name="Holt K.E."/>
            <person name="Thomson N.R."/>
        </authorList>
    </citation>
    <scope>NUCLEOTIDE SEQUENCE</scope>
    <source>
        <strain evidence="2">INF188</strain>
    </source>
</reference>
<evidence type="ECO:0000313" key="2">
    <source>
        <dbReference type="EMBL" id="SCA96010.1"/>
    </source>
</evidence>
<feature type="transmembrane region" description="Helical" evidence="1">
    <location>
        <begin position="172"/>
        <end position="190"/>
    </location>
</feature>
<feature type="transmembrane region" description="Helical" evidence="1">
    <location>
        <begin position="238"/>
        <end position="259"/>
    </location>
</feature>
<accession>A0A1C3SZZ0</accession>
<name>A0A1C3SZZ0_KLEPN</name>
<organism evidence="2">
    <name type="scientific">Klebsiella pneumoniae</name>
    <dbReference type="NCBI Taxonomy" id="573"/>
    <lineage>
        <taxon>Bacteria</taxon>
        <taxon>Pseudomonadati</taxon>
        <taxon>Pseudomonadota</taxon>
        <taxon>Gammaproteobacteria</taxon>
        <taxon>Enterobacterales</taxon>
        <taxon>Enterobacteriaceae</taxon>
        <taxon>Klebsiella/Raoultella group</taxon>
        <taxon>Klebsiella</taxon>
        <taxon>Klebsiella pneumoniae complex</taxon>
    </lineage>
</organism>
<feature type="transmembrane region" description="Helical" evidence="1">
    <location>
        <begin position="53"/>
        <end position="72"/>
    </location>
</feature>